<evidence type="ECO:0000256" key="2">
    <source>
        <dbReference type="ARBA" id="ARBA00022670"/>
    </source>
</evidence>
<keyword evidence="10" id="KW-0472">Membrane</keyword>
<evidence type="ECO:0000259" key="11">
    <source>
        <dbReference type="PROSITE" id="PS50853"/>
    </source>
</evidence>
<dbReference type="SUPFAM" id="SSF49265">
    <property type="entry name" value="Fibronectin type III"/>
    <property type="match status" value="1"/>
</dbReference>
<evidence type="ECO:0000313" key="13">
    <source>
        <dbReference type="Proteomes" id="UP001280629"/>
    </source>
</evidence>
<dbReference type="PANTHER" id="PTHR32282">
    <property type="entry name" value="BINDING PROTEIN TRANSPEPTIDASE, PUTATIVE-RELATED"/>
    <property type="match status" value="1"/>
</dbReference>
<reference evidence="12 13" key="1">
    <citation type="submission" date="2023-06" db="EMBL/GenBank/DDBJ databases">
        <title>Sporosarcina sp. nov., isolated from Korean traditional fermented seafood 'Jeotgal'.</title>
        <authorList>
            <person name="Yang A.-I."/>
            <person name="Shin N.-R."/>
        </authorList>
    </citation>
    <scope>NUCLEOTIDE SEQUENCE [LARGE SCALE GENOMIC DNA]</scope>
    <source>
        <strain evidence="12 13">KCTC3840</strain>
    </source>
</reference>
<dbReference type="InterPro" id="IPR003961">
    <property type="entry name" value="FN3_dom"/>
</dbReference>
<feature type="domain" description="Fibronectin type-III" evidence="11">
    <location>
        <begin position="707"/>
        <end position="801"/>
    </location>
</feature>
<dbReference type="PROSITE" id="PS50853">
    <property type="entry name" value="FN3"/>
    <property type="match status" value="1"/>
</dbReference>
<dbReference type="Proteomes" id="UP001280629">
    <property type="component" value="Unassembled WGS sequence"/>
</dbReference>
<dbReference type="InterPro" id="IPR036116">
    <property type="entry name" value="FN3_sf"/>
</dbReference>
<dbReference type="InterPro" id="IPR036950">
    <property type="entry name" value="PBP_transglycosylase"/>
</dbReference>
<evidence type="ECO:0000256" key="7">
    <source>
        <dbReference type="ARBA" id="ARBA00034000"/>
    </source>
</evidence>
<keyword evidence="1" id="KW-0121">Carboxypeptidase</keyword>
<accession>A0ABU4FWG3</accession>
<evidence type="ECO:0000256" key="4">
    <source>
        <dbReference type="ARBA" id="ARBA00022679"/>
    </source>
</evidence>
<keyword evidence="3" id="KW-0328">Glycosyltransferase</keyword>
<evidence type="ECO:0000256" key="1">
    <source>
        <dbReference type="ARBA" id="ARBA00022645"/>
    </source>
</evidence>
<evidence type="ECO:0000256" key="6">
    <source>
        <dbReference type="ARBA" id="ARBA00023268"/>
    </source>
</evidence>
<keyword evidence="13" id="KW-1185">Reference proteome</keyword>
<dbReference type="Pfam" id="PF00905">
    <property type="entry name" value="Transpeptidase"/>
    <property type="match status" value="1"/>
</dbReference>
<comment type="catalytic activity">
    <reaction evidence="8">
        <text>[GlcNAc-(1-&gt;4)-Mur2Ac(oyl-L-Ala-gamma-D-Glu-L-Lys-D-Ala-D-Ala)](n)-di-trans,octa-cis-undecaprenyl diphosphate + beta-D-GlcNAc-(1-&gt;4)-Mur2Ac(oyl-L-Ala-gamma-D-Glu-L-Lys-D-Ala-D-Ala)-di-trans,octa-cis-undecaprenyl diphosphate = [GlcNAc-(1-&gt;4)-Mur2Ac(oyl-L-Ala-gamma-D-Glu-L-Lys-D-Ala-D-Ala)](n+1)-di-trans,octa-cis-undecaprenyl diphosphate + di-trans,octa-cis-undecaprenyl diphosphate + H(+)</text>
        <dbReference type="Rhea" id="RHEA:23708"/>
        <dbReference type="Rhea" id="RHEA-COMP:9602"/>
        <dbReference type="Rhea" id="RHEA-COMP:9603"/>
        <dbReference type="ChEBI" id="CHEBI:15378"/>
        <dbReference type="ChEBI" id="CHEBI:58405"/>
        <dbReference type="ChEBI" id="CHEBI:60033"/>
        <dbReference type="ChEBI" id="CHEBI:78435"/>
        <dbReference type="EC" id="2.4.99.28"/>
    </reaction>
</comment>
<dbReference type="SMART" id="SM00060">
    <property type="entry name" value="FN3"/>
    <property type="match status" value="1"/>
</dbReference>
<feature type="compositionally biased region" description="Low complexity" evidence="9">
    <location>
        <begin position="832"/>
        <end position="905"/>
    </location>
</feature>
<name>A0ABU4FWG3_9BACL</name>
<dbReference type="InterPro" id="IPR023346">
    <property type="entry name" value="Lysozyme-like_dom_sf"/>
</dbReference>
<dbReference type="NCBIfam" id="TIGR02074">
    <property type="entry name" value="PBP_1a_fam"/>
    <property type="match status" value="1"/>
</dbReference>
<dbReference type="InterPro" id="IPR050396">
    <property type="entry name" value="Glycosyltr_51/Transpeptidase"/>
</dbReference>
<dbReference type="Gene3D" id="1.10.3810.10">
    <property type="entry name" value="Biosynthetic peptidoglycan transglycosylase-like"/>
    <property type="match status" value="1"/>
</dbReference>
<comment type="catalytic activity">
    <reaction evidence="7">
        <text>Preferential cleavage: (Ac)2-L-Lys-D-Ala-|-D-Ala. Also transpeptidation of peptidyl-alanyl moieties that are N-acyl substituents of D-alanine.</text>
        <dbReference type="EC" id="3.4.16.4"/>
    </reaction>
</comment>
<evidence type="ECO:0000256" key="3">
    <source>
        <dbReference type="ARBA" id="ARBA00022676"/>
    </source>
</evidence>
<evidence type="ECO:0000256" key="10">
    <source>
        <dbReference type="SAM" id="Phobius"/>
    </source>
</evidence>
<organism evidence="12 13">
    <name type="scientific">Sporosarcina aquimarina</name>
    <dbReference type="NCBI Taxonomy" id="114975"/>
    <lineage>
        <taxon>Bacteria</taxon>
        <taxon>Bacillati</taxon>
        <taxon>Bacillota</taxon>
        <taxon>Bacilli</taxon>
        <taxon>Bacillales</taxon>
        <taxon>Caryophanaceae</taxon>
        <taxon>Sporosarcina</taxon>
    </lineage>
</organism>
<feature type="transmembrane region" description="Helical" evidence="10">
    <location>
        <begin position="40"/>
        <end position="63"/>
    </location>
</feature>
<evidence type="ECO:0000313" key="12">
    <source>
        <dbReference type="EMBL" id="MDW0109048.1"/>
    </source>
</evidence>
<dbReference type="EMBL" id="JAUBDH010000002">
    <property type="protein sequence ID" value="MDW0109048.1"/>
    <property type="molecule type" value="Genomic_DNA"/>
</dbReference>
<dbReference type="RefSeq" id="WP_317934427.1">
    <property type="nucleotide sequence ID" value="NZ_JAUBDH010000002.1"/>
</dbReference>
<dbReference type="InterPro" id="IPR001460">
    <property type="entry name" value="PCN-bd_Tpept"/>
</dbReference>
<proteinExistence type="predicted"/>
<evidence type="ECO:0000256" key="5">
    <source>
        <dbReference type="ARBA" id="ARBA00022801"/>
    </source>
</evidence>
<evidence type="ECO:0000256" key="9">
    <source>
        <dbReference type="SAM" id="MobiDB-lite"/>
    </source>
</evidence>
<dbReference type="CDD" id="cd00063">
    <property type="entry name" value="FN3"/>
    <property type="match status" value="1"/>
</dbReference>
<keyword evidence="10" id="KW-0812">Transmembrane</keyword>
<dbReference type="Gene3D" id="3.40.710.10">
    <property type="entry name" value="DD-peptidase/beta-lactamase superfamily"/>
    <property type="match status" value="1"/>
</dbReference>
<dbReference type="SUPFAM" id="SSF53955">
    <property type="entry name" value="Lysozyme-like"/>
    <property type="match status" value="1"/>
</dbReference>
<dbReference type="InterPro" id="IPR012338">
    <property type="entry name" value="Beta-lactam/transpept-like"/>
</dbReference>
<feature type="region of interest" description="Disordered" evidence="9">
    <location>
        <begin position="798"/>
        <end position="925"/>
    </location>
</feature>
<protein>
    <submittedName>
        <fullName evidence="12">PBP1A family penicillin-binding protein</fullName>
    </submittedName>
</protein>
<keyword evidence="4" id="KW-0808">Transferase</keyword>
<dbReference type="Gene3D" id="2.60.40.10">
    <property type="entry name" value="Immunoglobulins"/>
    <property type="match status" value="1"/>
</dbReference>
<feature type="region of interest" description="Disordered" evidence="9">
    <location>
        <begin position="1"/>
        <end position="31"/>
    </location>
</feature>
<sequence>MDNNTPNSRTARRQQAEAEQKSSRKQKKSPKKKKGIIKTLFKTVVIIGLLFLLAGGGLFAYYVSTAPKLDESLLKDPLSSEILDDNDKVVYSPGTEKRKYVAYADIPKTMEDAILATEDSRFYKHHGIDLWRLGGAVLANIKSGFGSQGASTLTQQVIKNSFFTNEKTLKRKAQEAWLAFKLEQDYTKEEIFEMYFNKVLMSGNKYGFGTGADYFFGKELKDLELPETAMLAGMPQSPNAYNPFKHPERAQKRRDIVLRLMNQHEKISKDEMESAKSVPVTAALLPEEKREKPADLKAQAYIDMVMNELQEAGYDDILKDGVTIKTALNSDAQLAVEKALADPSNFESDTIQAGMTVVDTKTGEIVAVGGGRDYKLFNYNFATDQKRQPGSSIKPILDYGPAIEYLNWSTGQTIVDEKTKGIKANNVDGRYKGAITMREALYNSRNVPAIKAFEEVGSKDAANFAQGLGLPVKKLVQSDAIGGAENEFSTTQMAGAFAAFGNEGIYTKPHTIKKIILRDGKTEINLSPDPVSAMKDSTAYMITDILRDVLTESNGTGALANIRGLDLAGKTGTTNYSSDFKKNNNINSESVPDAWFTGYTTDYTISVWGGHQKPNDPIVGFRGGRDMPKVLFRQVMSELSSGQKPKQFKQPKSVEEATIVAGSQPLKLANSSTPSYLKRDELFVRGTLPEKTYVAPEPEEEVNELEAPTDLSAEYDADNKEIELKWDHNEPDDFDGDVTFAVSVSIDGGGSQPLTETGDNSYTMGNVEPGHTYTFSVVAKADTLVSSPASTTLMIQATEEEPVEEEPAEDEDSDQNDQDNGQDDGNTDENNNDNGNNSGNNNNVNNNGSNNGSNNGNNNDTNNNGNNSNNNNGSDGNNSGDNGNNDNEGDSGDVSSNSGNSSNSNTASSQKPSATKPNNPDVSEE</sequence>
<comment type="caution">
    <text evidence="12">The sequence shown here is derived from an EMBL/GenBank/DDBJ whole genome shotgun (WGS) entry which is preliminary data.</text>
</comment>
<keyword evidence="2" id="KW-0645">Protease</keyword>
<dbReference type="InterPro" id="IPR001264">
    <property type="entry name" value="Glyco_trans_51"/>
</dbReference>
<evidence type="ECO:0000256" key="8">
    <source>
        <dbReference type="ARBA" id="ARBA00049902"/>
    </source>
</evidence>
<dbReference type="PANTHER" id="PTHR32282:SF29">
    <property type="entry name" value="PENICILLIN-BINDING PROTEIN 1A"/>
    <property type="match status" value="1"/>
</dbReference>
<keyword evidence="10" id="KW-1133">Transmembrane helix</keyword>
<feature type="compositionally biased region" description="Polar residues" evidence="9">
    <location>
        <begin position="906"/>
        <end position="925"/>
    </location>
</feature>
<gene>
    <name evidence="12" type="ORF">QT716_03175</name>
</gene>
<feature type="compositionally biased region" description="Acidic residues" evidence="9">
    <location>
        <begin position="798"/>
        <end position="831"/>
    </location>
</feature>
<keyword evidence="5" id="KW-0378">Hydrolase</keyword>
<dbReference type="Pfam" id="PF00912">
    <property type="entry name" value="Transgly"/>
    <property type="match status" value="1"/>
</dbReference>
<keyword evidence="6" id="KW-0511">Multifunctional enzyme</keyword>
<dbReference type="SUPFAM" id="SSF56601">
    <property type="entry name" value="beta-lactamase/transpeptidase-like"/>
    <property type="match status" value="1"/>
</dbReference>
<dbReference type="InterPro" id="IPR013783">
    <property type="entry name" value="Ig-like_fold"/>
</dbReference>